<comment type="caution">
    <text evidence="3">The sequence shown here is derived from an EMBL/GenBank/DDBJ whole genome shotgun (WGS) entry which is preliminary data.</text>
</comment>
<evidence type="ECO:0000313" key="3">
    <source>
        <dbReference type="EMBL" id="MDR6269548.1"/>
    </source>
</evidence>
<organism evidence="3 4">
    <name type="scientific">Arthrobacter russicus</name>
    <dbReference type="NCBI Taxonomy" id="172040"/>
    <lineage>
        <taxon>Bacteria</taxon>
        <taxon>Bacillati</taxon>
        <taxon>Actinomycetota</taxon>
        <taxon>Actinomycetes</taxon>
        <taxon>Micrococcales</taxon>
        <taxon>Micrococcaceae</taxon>
        <taxon>Arthrobacter</taxon>
    </lineage>
</organism>
<dbReference type="Proteomes" id="UP001185069">
    <property type="component" value="Unassembled WGS sequence"/>
</dbReference>
<accession>A0ABU1JAY8</accession>
<dbReference type="EMBL" id="JAVDQF010000001">
    <property type="protein sequence ID" value="MDR6269548.1"/>
    <property type="molecule type" value="Genomic_DNA"/>
</dbReference>
<evidence type="ECO:0000313" key="4">
    <source>
        <dbReference type="Proteomes" id="UP001185069"/>
    </source>
</evidence>
<proteinExistence type="predicted"/>
<feature type="signal peptide" evidence="2">
    <location>
        <begin position="1"/>
        <end position="29"/>
    </location>
</feature>
<sequence>MKKSLRIPAGLLASAFAVGSLGFAAPATAVPEAPKLTTTVPEESAVNQCSNPLAPITVEEQRLSVVLQGQSRPTASILIEAGGFNANVDKLVGELCSTATLAAAKTLVAAAGNQLWRDAVDRAQGRLQQGSAEQIDDRPLYWARLAMTKAVRQWLPLFVLEPAQRDQLIKDLDYASRGVTSIGFPAGAEDQRRVLLTGFDPFFLDGTGAKRINPSGIAALQLDGKEIETENGPAVVQAAMLPVDWRAFDGGIVEQIYGTALSASAEQRPGTIITISQGAGAGYNIEKWAASNRGGTQDNNNYSARGDAPQASGWPQVDNQFIETTLPAQQMIDAGTGTRSVQLNPKFCESANASRTPSSCKTSGAPAPGSYSVSGGGGDYLSNESMYRANRVRLGLGLTTLAGGHLHTPYYDIPPVINGSGNTAFFDTLRRDTQQVVNLVAAAAAAQP</sequence>
<feature type="region of interest" description="Disordered" evidence="1">
    <location>
        <begin position="292"/>
        <end position="312"/>
    </location>
</feature>
<gene>
    <name evidence="3" type="ORF">JOE69_001786</name>
</gene>
<evidence type="ECO:0000256" key="1">
    <source>
        <dbReference type="SAM" id="MobiDB-lite"/>
    </source>
</evidence>
<keyword evidence="4" id="KW-1185">Reference proteome</keyword>
<feature type="compositionally biased region" description="Polar residues" evidence="1">
    <location>
        <begin position="293"/>
        <end position="303"/>
    </location>
</feature>
<protein>
    <submittedName>
        <fullName evidence="3">Pyrrolidone-carboxylate peptidase</fullName>
    </submittedName>
</protein>
<keyword evidence="2" id="KW-0732">Signal</keyword>
<evidence type="ECO:0000256" key="2">
    <source>
        <dbReference type="SAM" id="SignalP"/>
    </source>
</evidence>
<reference evidence="3 4" key="1">
    <citation type="submission" date="2023-07" db="EMBL/GenBank/DDBJ databases">
        <title>Sequencing the genomes of 1000 actinobacteria strains.</title>
        <authorList>
            <person name="Klenk H.-P."/>
        </authorList>
    </citation>
    <scope>NUCLEOTIDE SEQUENCE [LARGE SCALE GENOMIC DNA]</scope>
    <source>
        <strain evidence="3 4">DSM 14555</strain>
    </source>
</reference>
<feature type="compositionally biased region" description="Polar residues" evidence="1">
    <location>
        <begin position="351"/>
        <end position="362"/>
    </location>
</feature>
<dbReference type="SUPFAM" id="SSF53182">
    <property type="entry name" value="Pyrrolidone carboxyl peptidase (pyroglutamate aminopeptidase)"/>
    <property type="match status" value="1"/>
</dbReference>
<feature type="chain" id="PRO_5047062069" evidence="2">
    <location>
        <begin position="30"/>
        <end position="448"/>
    </location>
</feature>
<name>A0ABU1JAY8_9MICC</name>
<feature type="region of interest" description="Disordered" evidence="1">
    <location>
        <begin position="351"/>
        <end position="371"/>
    </location>
</feature>
<dbReference type="Gene3D" id="3.40.630.20">
    <property type="entry name" value="Peptidase C15, pyroglutamyl peptidase I-like"/>
    <property type="match status" value="1"/>
</dbReference>
<dbReference type="RefSeq" id="WP_309797947.1">
    <property type="nucleotide sequence ID" value="NZ_BAAAHY010000005.1"/>
</dbReference>
<dbReference type="InterPro" id="IPR036440">
    <property type="entry name" value="Peptidase_C15-like_sf"/>
</dbReference>